<dbReference type="OrthoDB" id="10266347at2759"/>
<feature type="transmembrane region" description="Helical" evidence="1">
    <location>
        <begin position="69"/>
        <end position="98"/>
    </location>
</feature>
<dbReference type="SUPFAM" id="SSF53474">
    <property type="entry name" value="alpha/beta-Hydrolases"/>
    <property type="match status" value="1"/>
</dbReference>
<keyword evidence="1" id="KW-0472">Membrane</keyword>
<proteinExistence type="predicted"/>
<feature type="transmembrane region" description="Helical" evidence="1">
    <location>
        <begin position="198"/>
        <end position="218"/>
    </location>
</feature>
<name>A0A9C7UQJ6_9RHOD</name>
<dbReference type="EMBL" id="BQMJ01000025">
    <property type="protein sequence ID" value="GJQ11587.1"/>
    <property type="molecule type" value="Genomic_DNA"/>
</dbReference>
<gene>
    <name evidence="2" type="ORF">GpartN1_g3378.t1</name>
</gene>
<feature type="transmembrane region" description="Helical" evidence="1">
    <location>
        <begin position="118"/>
        <end position="144"/>
    </location>
</feature>
<evidence type="ECO:0000313" key="2">
    <source>
        <dbReference type="EMBL" id="GJQ11587.1"/>
    </source>
</evidence>
<accession>A0A9C7UQJ6</accession>
<evidence type="ECO:0000313" key="3">
    <source>
        <dbReference type="Proteomes" id="UP001061958"/>
    </source>
</evidence>
<evidence type="ECO:0000256" key="1">
    <source>
        <dbReference type="SAM" id="Phobius"/>
    </source>
</evidence>
<feature type="transmembrane region" description="Helical" evidence="1">
    <location>
        <begin position="12"/>
        <end position="32"/>
    </location>
</feature>
<feature type="transmembrane region" description="Helical" evidence="1">
    <location>
        <begin position="38"/>
        <end position="62"/>
    </location>
</feature>
<reference evidence="2" key="1">
    <citation type="journal article" date="2022" name="Proc. Natl. Acad. Sci. U.S.A.">
        <title>Life cycle and functional genomics of the unicellular red alga Galdieria for elucidating algal and plant evolution and industrial use.</title>
        <authorList>
            <person name="Hirooka S."/>
            <person name="Itabashi T."/>
            <person name="Ichinose T.M."/>
            <person name="Onuma R."/>
            <person name="Fujiwara T."/>
            <person name="Yamashita S."/>
            <person name="Jong L.W."/>
            <person name="Tomita R."/>
            <person name="Iwane A.H."/>
            <person name="Miyagishima S.Y."/>
        </authorList>
    </citation>
    <scope>NUCLEOTIDE SEQUENCE</scope>
    <source>
        <strain evidence="2">NBRC 102759</strain>
    </source>
</reference>
<dbReference type="Proteomes" id="UP001061958">
    <property type="component" value="Unassembled WGS sequence"/>
</dbReference>
<dbReference type="InterPro" id="IPR029058">
    <property type="entry name" value="AB_hydrolase_fold"/>
</dbReference>
<keyword evidence="1" id="KW-1133">Transmembrane helix</keyword>
<comment type="caution">
    <text evidence="2">The sequence shown here is derived from an EMBL/GenBank/DDBJ whole genome shotgun (WGS) entry which is preliminary data.</text>
</comment>
<dbReference type="AlphaFoldDB" id="A0A9C7UQJ6"/>
<organism evidence="2 3">
    <name type="scientific">Galdieria partita</name>
    <dbReference type="NCBI Taxonomy" id="83374"/>
    <lineage>
        <taxon>Eukaryota</taxon>
        <taxon>Rhodophyta</taxon>
        <taxon>Bangiophyceae</taxon>
        <taxon>Galdieriales</taxon>
        <taxon>Galdieriaceae</taxon>
        <taxon>Galdieria</taxon>
    </lineage>
</organism>
<sequence>MFGLEKPHKPLGILTVFLPLVTFLESIVLVVYSSSFLIALPLFLIFLVLGILSLSCLSCFLYRKWLLGICGIVILFLLCSTVHLVMGKFACLLVNWVGREWTGSLHRFFWWKHKVFCWLYYPFKLFLSLTGLIGLCLILISWFFRWKLQRYVSSETVETDMEVLTTMNEQPSMEEQNAALSIHSDLEMMSYFILFRRIIAIVVLLNVLCILSTVYIPLRNIWIQTRQTTNLEDCHFILTPGNCMLPFPSDNILSESSPFLRRNQFKGLPIFRFRKEWDAEWLSLDDMDGFSRLSPIVFSLENLNPDDLIDYDQLYLSLSDNSTTILIDATTGDRVAHFYSSNHFFDDSDPYAAVAMHPAEPLQEGHRYIVGVRNIRNRRNHSILAPTPKGFQIIRDNLTCATFDETLCRHHQYVQLQQIYHRNIFPVLLQYGFVLPQIQIAWQFTVKSKNATLQFANTIRSILYTLWLSADNQADKPRIEIDEIREYDCKHSLKERGWVRKIHGQVFNVPLFLEKDTPGSKLSHPLRQTGTSVVPFTVLLPCSLCQTGNQASMLLQYGHGLMGSQGEAQSDYLKRMANDYNAVIWAVDWRGMSQYDILSVFKMLLFEPDHFALLPHNILQGLSDATVVLWTMLSGNFLEWEAMQVNSTPVFPYCSMNGYHLNLSSIPIGYYGNSQGGILGAALVGFSPMYSSGVLGVAGAPYSLLLSQSIDAIPYIRALQVELYLRDVPLYLSLIQQLWDIGEPTGWLSTLIDDGKYILIHAAIQDKQVPIAGAEVLGRGLQTQLMGPRERTVLGWSNDENNITWLYPHSQLVEWSVAQDAGFPPHECIRRTWKQVVQSMEFLFSQGYTFVQVCQEENDCELSSCTYV</sequence>
<reference evidence="2" key="2">
    <citation type="submission" date="2022-01" db="EMBL/GenBank/DDBJ databases">
        <authorList>
            <person name="Hirooka S."/>
            <person name="Miyagishima S.Y."/>
        </authorList>
    </citation>
    <scope>NUCLEOTIDE SEQUENCE</scope>
    <source>
        <strain evidence="2">NBRC 102759</strain>
    </source>
</reference>
<keyword evidence="3" id="KW-1185">Reference proteome</keyword>
<protein>
    <submittedName>
        <fullName evidence="2">Uncharacterized protein</fullName>
    </submittedName>
</protein>
<keyword evidence="1" id="KW-0812">Transmembrane</keyword>